<dbReference type="OrthoDB" id="7162813at2"/>
<dbReference type="Pfam" id="PF01617">
    <property type="entry name" value="Surface_Ag_2"/>
    <property type="match status" value="1"/>
</dbReference>
<proteinExistence type="predicted"/>
<feature type="signal peptide" evidence="1">
    <location>
        <begin position="1"/>
        <end position="26"/>
    </location>
</feature>
<comment type="caution">
    <text evidence="3">The sequence shown here is derived from an EMBL/GenBank/DDBJ whole genome shotgun (WGS) entry which is preliminary data.</text>
</comment>
<keyword evidence="1" id="KW-0732">Signal</keyword>
<evidence type="ECO:0000256" key="1">
    <source>
        <dbReference type="SAM" id="SignalP"/>
    </source>
</evidence>
<gene>
    <name evidence="3" type="ORF">NLO413_0813</name>
</gene>
<dbReference type="InterPro" id="IPR011250">
    <property type="entry name" value="OMP/PagP_B-barrel"/>
</dbReference>
<keyword evidence="4" id="KW-1185">Reference proteome</keyword>
<protein>
    <submittedName>
        <fullName evidence="3">Surface antigen family protein</fullName>
    </submittedName>
</protein>
<dbReference type="SUPFAM" id="SSF56925">
    <property type="entry name" value="OMPA-like"/>
    <property type="match status" value="1"/>
</dbReference>
<name>A0A0F3NNS3_9RICK</name>
<dbReference type="AlphaFoldDB" id="A0A0F3NNS3"/>
<evidence type="ECO:0000259" key="2">
    <source>
        <dbReference type="Pfam" id="PF01617"/>
    </source>
</evidence>
<evidence type="ECO:0000313" key="3">
    <source>
        <dbReference type="EMBL" id="KJV69421.1"/>
    </source>
</evidence>
<dbReference type="RefSeq" id="WP_045809136.1">
    <property type="nucleotide sequence ID" value="NZ_LANX01000001.1"/>
</dbReference>
<dbReference type="Gene3D" id="2.40.160.20">
    <property type="match status" value="1"/>
</dbReference>
<sequence>MSFKNLFVRLLIAFFSLQFFSSSVNASIYVGGHYKPAIMNIIKDFLVKGDSLNFFYSILHNELLSNDQNTDSVIIKMASHNNPYNPAYSNSTLGLGGFIGYSNNRMRIEIEVSHEKFGLHNFNNSDDKYLISFYNSSNSIHTIRASDISATAFMINLCHDFATDNLGISPYLCAGAGSNFIEVFDALRVKFIYQAKAGVSFIRLPKVIVFAGGYYEGIINSNFKNLYFEYPKYVSFTAKLNISYFGGEVGVRFTFN</sequence>
<accession>A0A0F3NNS3</accession>
<reference evidence="3 4" key="1">
    <citation type="submission" date="2015-02" db="EMBL/GenBank/DDBJ databases">
        <title>Genome Sequencing of Rickettsiales.</title>
        <authorList>
            <person name="Daugherty S.C."/>
            <person name="Su Q."/>
            <person name="Abolude K."/>
            <person name="Beier-Sexton M."/>
            <person name="Carlyon J.A."/>
            <person name="Carter R."/>
            <person name="Day N.P."/>
            <person name="Dumler S.J."/>
            <person name="Dyachenko V."/>
            <person name="Godinez A."/>
            <person name="Kurtti T.J."/>
            <person name="Lichay M."/>
            <person name="Mullins K.E."/>
            <person name="Ott S."/>
            <person name="Pappas-Brown V."/>
            <person name="Paris D.H."/>
            <person name="Patel P."/>
            <person name="Richards A.L."/>
            <person name="Sadzewicz L."/>
            <person name="Sears K."/>
            <person name="Seidman D."/>
            <person name="Sengamalay N."/>
            <person name="Stenos J."/>
            <person name="Tallon L.J."/>
            <person name="Vincent G."/>
            <person name="Fraser C.M."/>
            <person name="Munderloh U."/>
            <person name="Dunning-Hotopp J.C."/>
        </authorList>
    </citation>
    <scope>NUCLEOTIDE SEQUENCE [LARGE SCALE GENOMIC DNA]</scope>
    <source>
        <strain evidence="3 4">RAC413</strain>
    </source>
</reference>
<organism evidence="3 4">
    <name type="scientific">Candidatus Neoehrlichia procyonis str. RAC413</name>
    <dbReference type="NCBI Taxonomy" id="1359163"/>
    <lineage>
        <taxon>Bacteria</taxon>
        <taxon>Pseudomonadati</taxon>
        <taxon>Pseudomonadota</taxon>
        <taxon>Alphaproteobacteria</taxon>
        <taxon>Rickettsiales</taxon>
        <taxon>Anaplasmataceae</taxon>
        <taxon>Candidatus Neoehrlichia</taxon>
    </lineage>
</organism>
<dbReference type="Proteomes" id="UP000033562">
    <property type="component" value="Unassembled WGS sequence"/>
</dbReference>
<dbReference type="InterPro" id="IPR002566">
    <property type="entry name" value="Msp4_OMP-like"/>
</dbReference>
<evidence type="ECO:0000313" key="4">
    <source>
        <dbReference type="Proteomes" id="UP000033562"/>
    </source>
</evidence>
<feature type="chain" id="PRO_5002465147" evidence="1">
    <location>
        <begin position="27"/>
        <end position="256"/>
    </location>
</feature>
<dbReference type="EMBL" id="LANX01000001">
    <property type="protein sequence ID" value="KJV69421.1"/>
    <property type="molecule type" value="Genomic_DNA"/>
</dbReference>
<dbReference type="STRING" id="1359163.NLO413_0813"/>
<feature type="domain" description="Msp4/OMP-like" evidence="2">
    <location>
        <begin position="25"/>
        <end position="255"/>
    </location>
</feature>